<protein>
    <submittedName>
        <fullName evidence="1">Uncharacterized protein</fullName>
    </submittedName>
</protein>
<sequence length="63" mass="6846">MNQVCARRNLALPSSNHRFSFAEVQLCPCQIIALASQKLGLGFAKTSLSGSLLGRTAKLRKQD</sequence>
<dbReference type="Proteomes" id="UP000005837">
    <property type="component" value="Unassembled WGS sequence"/>
</dbReference>
<evidence type="ECO:0000313" key="1">
    <source>
        <dbReference type="EMBL" id="EEG23115.1"/>
    </source>
</evidence>
<organism evidence="1 2">
    <name type="scientific">Eikenella corrodens ATCC 23834</name>
    <dbReference type="NCBI Taxonomy" id="546274"/>
    <lineage>
        <taxon>Bacteria</taxon>
        <taxon>Pseudomonadati</taxon>
        <taxon>Pseudomonadota</taxon>
        <taxon>Betaproteobacteria</taxon>
        <taxon>Neisseriales</taxon>
        <taxon>Neisseriaceae</taxon>
        <taxon>Eikenella</taxon>
    </lineage>
</organism>
<evidence type="ECO:0000313" key="2">
    <source>
        <dbReference type="Proteomes" id="UP000005837"/>
    </source>
</evidence>
<dbReference type="HOGENOM" id="CLU_2878718_0_0_4"/>
<name>C0DXS4_EIKCO</name>
<proteinExistence type="predicted"/>
<accession>C0DXS4</accession>
<reference evidence="1 2" key="1">
    <citation type="submission" date="2009-01" db="EMBL/GenBank/DDBJ databases">
        <authorList>
            <person name="Fulton L."/>
            <person name="Clifton S."/>
            <person name="Chinwalla A.T."/>
            <person name="Mitreva M."/>
            <person name="Sodergren E."/>
            <person name="Weinstock G."/>
            <person name="Clifton S."/>
            <person name="Dooling D.J."/>
            <person name="Fulton B."/>
            <person name="Minx P."/>
            <person name="Pepin K.H."/>
            <person name="Johnson M."/>
            <person name="Bhonagiri V."/>
            <person name="Nash W.E."/>
            <person name="Mardis E.R."/>
            <person name="Wilson R.K."/>
        </authorList>
    </citation>
    <scope>NUCLEOTIDE SEQUENCE [LARGE SCALE GENOMIC DNA]</scope>
    <source>
        <strain evidence="1 2">ATCC 23834</strain>
    </source>
</reference>
<comment type="caution">
    <text evidence="1">The sequence shown here is derived from an EMBL/GenBank/DDBJ whole genome shotgun (WGS) entry which is preliminary data.</text>
</comment>
<gene>
    <name evidence="1" type="ORF">EIKCOROL_02185</name>
</gene>
<dbReference type="AlphaFoldDB" id="C0DXS4"/>
<dbReference type="EMBL" id="ACEA01000047">
    <property type="protein sequence ID" value="EEG23115.1"/>
    <property type="molecule type" value="Genomic_DNA"/>
</dbReference>